<dbReference type="GO" id="GO:0032222">
    <property type="term" value="P:regulation of synaptic transmission, cholinergic"/>
    <property type="evidence" value="ECO:0007669"/>
    <property type="project" value="InterPro"/>
</dbReference>
<reference evidence="5 7" key="2">
    <citation type="submission" date="2018-11" db="EMBL/GenBank/DDBJ databases">
        <authorList>
            <consortium name="Pathogen Informatics"/>
        </authorList>
    </citation>
    <scope>NUCLEOTIDE SEQUENCE [LARGE SCALE GENOMIC DNA]</scope>
</reference>
<organism evidence="6 8">
    <name type="scientific">Dracunculus medinensis</name>
    <name type="common">Guinea worm</name>
    <dbReference type="NCBI Taxonomy" id="318479"/>
    <lineage>
        <taxon>Eukaryota</taxon>
        <taxon>Metazoa</taxon>
        <taxon>Ecdysozoa</taxon>
        <taxon>Nematoda</taxon>
        <taxon>Chromadorea</taxon>
        <taxon>Rhabditida</taxon>
        <taxon>Spirurina</taxon>
        <taxon>Dracunculoidea</taxon>
        <taxon>Dracunculidae</taxon>
        <taxon>Dracunculus</taxon>
    </lineage>
</organism>
<dbReference type="CDD" id="cd00117">
    <property type="entry name" value="TFP"/>
    <property type="match status" value="1"/>
</dbReference>
<name>A0A0N4UD58_DRAME</name>
<dbReference type="Proteomes" id="UP000274756">
    <property type="component" value="Unassembled WGS sequence"/>
</dbReference>
<feature type="transmembrane region" description="Helical" evidence="3">
    <location>
        <begin position="112"/>
        <end position="134"/>
    </location>
</feature>
<evidence type="ECO:0000313" key="8">
    <source>
        <dbReference type="WBParaSite" id="DME_0000524401-mRNA-1"/>
    </source>
</evidence>
<evidence type="ECO:0000313" key="7">
    <source>
        <dbReference type="Proteomes" id="UP000274756"/>
    </source>
</evidence>
<sequence length="135" mass="15159">MLAVVILLILTIHAQKSIAITCYKCSSDGGEDCLSRSTSCSYGFFGCIKTVTYSGGLDKMGNNEPNLEKRIISMNRDCTILPITGVDICRQVSFLGYRLQTCYCFNDFCNCASLRTLLFSFLFIVIFHIFYLILL</sequence>
<evidence type="ECO:0000313" key="5">
    <source>
        <dbReference type="EMBL" id="VDN59070.1"/>
    </source>
</evidence>
<dbReference type="InterPro" id="IPR031424">
    <property type="entry name" value="QVR-like"/>
</dbReference>
<dbReference type="WBParaSite" id="DME_0000524401-mRNA-1">
    <property type="protein sequence ID" value="DME_0000524401-mRNA-1"/>
    <property type="gene ID" value="DME_0000524401"/>
</dbReference>
<evidence type="ECO:0000313" key="6">
    <source>
        <dbReference type="Proteomes" id="UP000038040"/>
    </source>
</evidence>
<gene>
    <name evidence="5" type="ORF">DME_LOCUS9043</name>
</gene>
<keyword evidence="1 4" id="KW-0732">Signal</keyword>
<dbReference type="GO" id="GO:0030431">
    <property type="term" value="P:sleep"/>
    <property type="evidence" value="ECO:0007669"/>
    <property type="project" value="InterPro"/>
</dbReference>
<evidence type="ECO:0000256" key="1">
    <source>
        <dbReference type="ARBA" id="ARBA00022729"/>
    </source>
</evidence>
<protein>
    <submittedName>
        <fullName evidence="8">Protein quiver</fullName>
    </submittedName>
</protein>
<reference evidence="8" key="1">
    <citation type="submission" date="2017-02" db="UniProtKB">
        <authorList>
            <consortium name="WormBaseParasite"/>
        </authorList>
    </citation>
    <scope>IDENTIFICATION</scope>
</reference>
<dbReference type="Pfam" id="PF17064">
    <property type="entry name" value="QVR"/>
    <property type="match status" value="1"/>
</dbReference>
<keyword evidence="3" id="KW-0812">Transmembrane</keyword>
<feature type="chain" id="PRO_5041039186" evidence="4">
    <location>
        <begin position="20"/>
        <end position="135"/>
    </location>
</feature>
<dbReference type="Proteomes" id="UP000038040">
    <property type="component" value="Unplaced"/>
</dbReference>
<keyword evidence="7" id="KW-1185">Reference proteome</keyword>
<dbReference type="OrthoDB" id="5827163at2759"/>
<dbReference type="AlphaFoldDB" id="A0A0N4UD58"/>
<accession>A0A0N4UD58</accession>
<keyword evidence="3" id="KW-0472">Membrane</keyword>
<keyword evidence="2" id="KW-0325">Glycoprotein</keyword>
<dbReference type="EMBL" id="UYYG01001175">
    <property type="protein sequence ID" value="VDN59070.1"/>
    <property type="molecule type" value="Genomic_DNA"/>
</dbReference>
<evidence type="ECO:0000256" key="3">
    <source>
        <dbReference type="SAM" id="Phobius"/>
    </source>
</evidence>
<dbReference type="InterPro" id="IPR050975">
    <property type="entry name" value="Sleep_regulator"/>
</dbReference>
<evidence type="ECO:0000256" key="4">
    <source>
        <dbReference type="SAM" id="SignalP"/>
    </source>
</evidence>
<evidence type="ECO:0000256" key="2">
    <source>
        <dbReference type="ARBA" id="ARBA00023180"/>
    </source>
</evidence>
<dbReference type="PANTHER" id="PTHR33562">
    <property type="entry name" value="ATILLA, ISOFORM B-RELATED-RELATED"/>
    <property type="match status" value="1"/>
</dbReference>
<dbReference type="PANTHER" id="PTHR33562:SF2">
    <property type="entry name" value="PROTEIN QUIVER"/>
    <property type="match status" value="1"/>
</dbReference>
<feature type="signal peptide" evidence="4">
    <location>
        <begin position="1"/>
        <end position="19"/>
    </location>
</feature>
<proteinExistence type="predicted"/>
<keyword evidence="3" id="KW-1133">Transmembrane helix</keyword>